<comment type="caution">
    <text evidence="1">The sequence shown here is derived from an EMBL/GenBank/DDBJ whole genome shotgun (WGS) entry which is preliminary data.</text>
</comment>
<evidence type="ECO:0000313" key="2">
    <source>
        <dbReference type="Proteomes" id="UP000623129"/>
    </source>
</evidence>
<dbReference type="GO" id="GO:0009626">
    <property type="term" value="P:plant-type hypersensitive response"/>
    <property type="evidence" value="ECO:0007669"/>
    <property type="project" value="TreeGrafter"/>
</dbReference>
<keyword evidence="2" id="KW-1185">Reference proteome</keyword>
<dbReference type="GO" id="GO:2000031">
    <property type="term" value="P:regulation of salicylic acid mediated signaling pathway"/>
    <property type="evidence" value="ECO:0007669"/>
    <property type="project" value="InterPro"/>
</dbReference>
<name>A0A833QQN3_9POAL</name>
<proteinExistence type="predicted"/>
<dbReference type="Proteomes" id="UP000623129">
    <property type="component" value="Unassembled WGS sequence"/>
</dbReference>
<evidence type="ECO:0000313" key="1">
    <source>
        <dbReference type="EMBL" id="KAF3331595.1"/>
    </source>
</evidence>
<dbReference type="AlphaFoldDB" id="A0A833QQN3"/>
<gene>
    <name evidence="1" type="ORF">FCM35_KLT03001</name>
</gene>
<dbReference type="PANTHER" id="PTHR33199:SF4">
    <property type="entry name" value="OS02G0736300 PROTEIN"/>
    <property type="match status" value="1"/>
</dbReference>
<dbReference type="PANTHER" id="PTHR33199">
    <property type="entry name" value="MACPF DOMAIN-CONTAINING PROTEIN CAD1"/>
    <property type="match status" value="1"/>
</dbReference>
<protein>
    <submittedName>
        <fullName evidence="1">MACPF domain-containing protein</fullName>
    </submittedName>
</protein>
<dbReference type="EMBL" id="SWLB01000012">
    <property type="protein sequence ID" value="KAF3331595.1"/>
    <property type="molecule type" value="Genomic_DNA"/>
</dbReference>
<sequence length="144" mass="15962">MPVKYDPSWSTDAEETAFIVTGVQLHVQTYGFTSVLHLRLLYTEVQGYTISQSKWARSPSHFAGKSSFLSTSFTGSSSVLDREKNENQILNVDSGVFNINPPVPVGTLKLLNTDLLEAYKLIPNTPVNKKIDPPAVYKMNLVAE</sequence>
<accession>A0A833QQN3</accession>
<reference evidence="1" key="1">
    <citation type="submission" date="2020-01" db="EMBL/GenBank/DDBJ databases">
        <title>Genome sequence of Kobresia littledalei, the first chromosome-level genome in the family Cyperaceae.</title>
        <authorList>
            <person name="Qu G."/>
        </authorList>
    </citation>
    <scope>NUCLEOTIDE SEQUENCE</scope>
    <source>
        <strain evidence="1">C.B.Clarke</strain>
        <tissue evidence="1">Leaf</tissue>
    </source>
</reference>
<dbReference type="GO" id="GO:0005886">
    <property type="term" value="C:plasma membrane"/>
    <property type="evidence" value="ECO:0007669"/>
    <property type="project" value="TreeGrafter"/>
</dbReference>
<dbReference type="InterPro" id="IPR044663">
    <property type="entry name" value="CAD1/NSL1-like"/>
</dbReference>
<organism evidence="1 2">
    <name type="scientific">Carex littledalei</name>
    <dbReference type="NCBI Taxonomy" id="544730"/>
    <lineage>
        <taxon>Eukaryota</taxon>
        <taxon>Viridiplantae</taxon>
        <taxon>Streptophyta</taxon>
        <taxon>Embryophyta</taxon>
        <taxon>Tracheophyta</taxon>
        <taxon>Spermatophyta</taxon>
        <taxon>Magnoliopsida</taxon>
        <taxon>Liliopsida</taxon>
        <taxon>Poales</taxon>
        <taxon>Cyperaceae</taxon>
        <taxon>Cyperoideae</taxon>
        <taxon>Cariceae</taxon>
        <taxon>Carex</taxon>
        <taxon>Carex subgen. Euthyceras</taxon>
    </lineage>
</organism>